<dbReference type="GO" id="GO:0016298">
    <property type="term" value="F:lipase activity"/>
    <property type="evidence" value="ECO:0007669"/>
    <property type="project" value="InterPro"/>
</dbReference>
<reference evidence="2 3" key="1">
    <citation type="journal article" date="2023" name="Hortic Res">
        <title>Pangenome of water caltrop reveals structural variations and asymmetric subgenome divergence after allopolyploidization.</title>
        <authorList>
            <person name="Zhang X."/>
            <person name="Chen Y."/>
            <person name="Wang L."/>
            <person name="Yuan Y."/>
            <person name="Fang M."/>
            <person name="Shi L."/>
            <person name="Lu R."/>
            <person name="Comes H.P."/>
            <person name="Ma Y."/>
            <person name="Chen Y."/>
            <person name="Huang G."/>
            <person name="Zhou Y."/>
            <person name="Zheng Z."/>
            <person name="Qiu Y."/>
        </authorList>
    </citation>
    <scope>NUCLEOTIDE SEQUENCE [LARGE SCALE GENOMIC DNA]</scope>
    <source>
        <strain evidence="2">F231</strain>
    </source>
</reference>
<proteinExistence type="inferred from homology"/>
<dbReference type="InterPro" id="IPR050592">
    <property type="entry name" value="GDSL_lipolytic_enzyme"/>
</dbReference>
<protein>
    <recommendedName>
        <fullName evidence="4">GDSL esterase/lipase</fullName>
    </recommendedName>
</protein>
<dbReference type="InterPro" id="IPR001087">
    <property type="entry name" value="GDSL"/>
</dbReference>
<dbReference type="GO" id="GO:0005576">
    <property type="term" value="C:extracellular region"/>
    <property type="evidence" value="ECO:0007669"/>
    <property type="project" value="TreeGrafter"/>
</dbReference>
<dbReference type="InterPro" id="IPR035669">
    <property type="entry name" value="SGNH_plant_lipase-like"/>
</dbReference>
<dbReference type="FunFam" id="3.40.50.1110:FF:000003">
    <property type="entry name" value="GDSL esterase/lipase APG"/>
    <property type="match status" value="2"/>
</dbReference>
<dbReference type="EMBL" id="JAXQNO010000010">
    <property type="protein sequence ID" value="KAK4790238.1"/>
    <property type="molecule type" value="Genomic_DNA"/>
</dbReference>
<keyword evidence="3" id="KW-1185">Reference proteome</keyword>
<comment type="similarity">
    <text evidence="1">Belongs to the 'GDSL' lipolytic enzyme family.</text>
</comment>
<evidence type="ECO:0000313" key="2">
    <source>
        <dbReference type="EMBL" id="KAK4790238.1"/>
    </source>
</evidence>
<dbReference type="GO" id="GO:0006629">
    <property type="term" value="P:lipid metabolic process"/>
    <property type="evidence" value="ECO:0007669"/>
    <property type="project" value="InterPro"/>
</dbReference>
<dbReference type="Gene3D" id="3.40.50.1110">
    <property type="entry name" value="SGNH hydrolase"/>
    <property type="match status" value="2"/>
</dbReference>
<dbReference type="Pfam" id="PF00657">
    <property type="entry name" value="Lipase_GDSL"/>
    <property type="match status" value="2"/>
</dbReference>
<organism evidence="2 3">
    <name type="scientific">Trapa natans</name>
    <name type="common">Water chestnut</name>
    <dbReference type="NCBI Taxonomy" id="22666"/>
    <lineage>
        <taxon>Eukaryota</taxon>
        <taxon>Viridiplantae</taxon>
        <taxon>Streptophyta</taxon>
        <taxon>Embryophyta</taxon>
        <taxon>Tracheophyta</taxon>
        <taxon>Spermatophyta</taxon>
        <taxon>Magnoliopsida</taxon>
        <taxon>eudicotyledons</taxon>
        <taxon>Gunneridae</taxon>
        <taxon>Pentapetalae</taxon>
        <taxon>rosids</taxon>
        <taxon>malvids</taxon>
        <taxon>Myrtales</taxon>
        <taxon>Lythraceae</taxon>
        <taxon>Trapa</taxon>
    </lineage>
</organism>
<name>A0AAN7M1V9_TRANT</name>
<dbReference type="PANTHER" id="PTHR45642">
    <property type="entry name" value="GDSL ESTERASE/LIPASE EXL3"/>
    <property type="match status" value="1"/>
</dbReference>
<dbReference type="Proteomes" id="UP001346149">
    <property type="component" value="Unassembled WGS sequence"/>
</dbReference>
<accession>A0AAN7M1V9</accession>
<sequence>MFALSLKSQPPIDCLPKASPPLVTHHLLLLCPSSTMIRTLLTISLHLLIISLLFGQSPVSALMDGSPPRPPPPAFFAFGDSILDTGNNNNLTTLIKCNFPPYGTDFMGGNKPTGRFSNGKVPSDILAELTGVKEYLPPYMDPNLKMEDLLTGVSFASGGTGYDPLTSKITSVISLSDQLNLFKDYTRRVAAAVGRKQAVAILRGSIYIVMAGSNDIANNYYAVPIRRATHDIEAYTDLLVNNATSFYQGLYHLGARRIGVFSAPPIGCVPSQRTIDGGVLRVCSDKQNAMALLFNRKLSDKIDDLNRQLRGSRIMYINVYSPMNDLIKNYSNYVSAILDGSLARSPPPAIFAFGDSILDTGNNNNITTVMRCNFLPYGRDFMGGNKPTGRFCNGKVPSDFLAELTGVKEYLPPYLDPNLKTKDLLTGVSFASGGTGYDPLTSNIASVISLSEQLNLFKDYMRKIEAAVGRMQAKTIVRESIYIVMAVSNDISNNYYFLPIRRVTHNVNSYTDLLINNATNFYKGLYQLGARRIGVFSALPIGCVPNGRTLDGGRQRECSDKQNAMALLFNRKLSNKIDALNKQLHGSRIMYINAYSPAYDIIKNYSNYGFKDANKGCCGTGKIEVSALCNPLSQALSCKNVTSHVFWDSFHPSERTYEILSKEIMGKYISKL</sequence>
<gene>
    <name evidence="2" type="ORF">SAY86_017542</name>
</gene>
<dbReference type="AlphaFoldDB" id="A0AAN7M1V9"/>
<dbReference type="CDD" id="cd01837">
    <property type="entry name" value="SGNH_plant_lipase_like"/>
    <property type="match status" value="2"/>
</dbReference>
<evidence type="ECO:0000256" key="1">
    <source>
        <dbReference type="ARBA" id="ARBA00008668"/>
    </source>
</evidence>
<dbReference type="InterPro" id="IPR036514">
    <property type="entry name" value="SGNH_hydro_sf"/>
</dbReference>
<evidence type="ECO:0000313" key="3">
    <source>
        <dbReference type="Proteomes" id="UP001346149"/>
    </source>
</evidence>
<comment type="caution">
    <text evidence="2">The sequence shown here is derived from an EMBL/GenBank/DDBJ whole genome shotgun (WGS) entry which is preliminary data.</text>
</comment>
<dbReference type="PANTHER" id="PTHR45642:SF40">
    <property type="entry name" value="GDSL-LIKE LIPASE_ACYLHYDROLASE"/>
    <property type="match status" value="1"/>
</dbReference>
<evidence type="ECO:0008006" key="4">
    <source>
        <dbReference type="Google" id="ProtNLM"/>
    </source>
</evidence>
<dbReference type="InterPro" id="IPR008265">
    <property type="entry name" value="Lipase_GDSL_AS"/>
</dbReference>
<dbReference type="PROSITE" id="PS01098">
    <property type="entry name" value="LIPASE_GDSL_SER"/>
    <property type="match status" value="2"/>
</dbReference>